<keyword evidence="4" id="KW-1185">Reference proteome</keyword>
<feature type="compositionally biased region" description="Low complexity" evidence="1">
    <location>
        <begin position="34"/>
        <end position="47"/>
    </location>
</feature>
<protein>
    <submittedName>
        <fullName evidence="3">Uncharacterized protein</fullName>
    </submittedName>
</protein>
<keyword evidence="2" id="KW-1133">Transmembrane helix</keyword>
<reference evidence="4" key="1">
    <citation type="journal article" date="2019" name="Int. J. Syst. Evol. Microbiol.">
        <title>The Global Catalogue of Microorganisms (GCM) 10K type strain sequencing project: providing services to taxonomists for standard genome sequencing and annotation.</title>
        <authorList>
            <consortium name="The Broad Institute Genomics Platform"/>
            <consortium name="The Broad Institute Genome Sequencing Center for Infectious Disease"/>
            <person name="Wu L."/>
            <person name="Ma J."/>
        </authorList>
    </citation>
    <scope>NUCLEOTIDE SEQUENCE [LARGE SCALE GENOMIC DNA]</scope>
    <source>
        <strain evidence="4">CGMCC 1.12125</strain>
    </source>
</reference>
<sequence length="183" mass="18478">MSTPSAGQQPETPRPGDARTGRAPGQAAGTPAEKTSAGASGTAAAQPAAPAQQKAGFLESIKGPLWFSFVLALVGGAVATMTASGGSDNPLRLDLGLIAFGIFFIISLVVVAMLQLAAKDNPKHLSQGSGVHRSSEELHRQSVARRKAEAQRKRDAAGQGDQSADGDQPGSGDQPGAGKPQGS</sequence>
<evidence type="ECO:0000256" key="1">
    <source>
        <dbReference type="SAM" id="MobiDB-lite"/>
    </source>
</evidence>
<evidence type="ECO:0000313" key="3">
    <source>
        <dbReference type="EMBL" id="MFC4429060.1"/>
    </source>
</evidence>
<feature type="compositionally biased region" description="Basic and acidic residues" evidence="1">
    <location>
        <begin position="133"/>
        <end position="156"/>
    </location>
</feature>
<keyword evidence="2" id="KW-0812">Transmembrane</keyword>
<feature type="region of interest" description="Disordered" evidence="1">
    <location>
        <begin position="1"/>
        <end position="47"/>
    </location>
</feature>
<feature type="compositionally biased region" description="Low complexity" evidence="1">
    <location>
        <begin position="157"/>
        <end position="172"/>
    </location>
</feature>
<evidence type="ECO:0000256" key="2">
    <source>
        <dbReference type="SAM" id="Phobius"/>
    </source>
</evidence>
<evidence type="ECO:0000313" key="4">
    <source>
        <dbReference type="Proteomes" id="UP001595965"/>
    </source>
</evidence>
<organism evidence="3 4">
    <name type="scientific">Citricoccus alkalitolerans</name>
    <dbReference type="NCBI Taxonomy" id="246603"/>
    <lineage>
        <taxon>Bacteria</taxon>
        <taxon>Bacillati</taxon>
        <taxon>Actinomycetota</taxon>
        <taxon>Actinomycetes</taxon>
        <taxon>Micrococcales</taxon>
        <taxon>Micrococcaceae</taxon>
        <taxon>Citricoccus</taxon>
    </lineage>
</organism>
<feature type="region of interest" description="Disordered" evidence="1">
    <location>
        <begin position="123"/>
        <end position="183"/>
    </location>
</feature>
<dbReference type="RefSeq" id="WP_344229015.1">
    <property type="nucleotide sequence ID" value="NZ_BAAALH010000002.1"/>
</dbReference>
<comment type="caution">
    <text evidence="3">The sequence shown here is derived from an EMBL/GenBank/DDBJ whole genome shotgun (WGS) entry which is preliminary data.</text>
</comment>
<dbReference type="EMBL" id="JBHSEN010000001">
    <property type="protein sequence ID" value="MFC4429060.1"/>
    <property type="molecule type" value="Genomic_DNA"/>
</dbReference>
<keyword evidence="2" id="KW-0472">Membrane</keyword>
<feature type="compositionally biased region" description="Polar residues" evidence="1">
    <location>
        <begin position="1"/>
        <end position="11"/>
    </location>
</feature>
<accession>A0ABV8XXD3</accession>
<feature type="transmembrane region" description="Helical" evidence="2">
    <location>
        <begin position="95"/>
        <end position="117"/>
    </location>
</feature>
<proteinExistence type="predicted"/>
<feature type="compositionally biased region" description="Gly residues" evidence="1">
    <location>
        <begin position="173"/>
        <end position="183"/>
    </location>
</feature>
<feature type="transmembrane region" description="Helical" evidence="2">
    <location>
        <begin position="64"/>
        <end position="83"/>
    </location>
</feature>
<dbReference type="Proteomes" id="UP001595965">
    <property type="component" value="Unassembled WGS sequence"/>
</dbReference>
<gene>
    <name evidence="3" type="ORF">ACFO0K_05135</name>
</gene>
<name>A0ABV8XXD3_9MICC</name>